<dbReference type="EMBL" id="JAPHNI010000362">
    <property type="protein sequence ID" value="KAJ8111964.1"/>
    <property type="molecule type" value="Genomic_DNA"/>
</dbReference>
<proteinExistence type="predicted"/>
<reference evidence="1" key="1">
    <citation type="submission" date="2022-11" db="EMBL/GenBank/DDBJ databases">
        <title>Genome Sequence of Boeremia exigua.</title>
        <authorList>
            <person name="Buettner E."/>
        </authorList>
    </citation>
    <scope>NUCLEOTIDE SEQUENCE</scope>
    <source>
        <strain evidence="1">CU02</strain>
    </source>
</reference>
<evidence type="ECO:0000313" key="2">
    <source>
        <dbReference type="Proteomes" id="UP001153331"/>
    </source>
</evidence>
<name>A0ACC2I9T7_9PLEO</name>
<dbReference type="Proteomes" id="UP001153331">
    <property type="component" value="Unassembled WGS sequence"/>
</dbReference>
<comment type="caution">
    <text evidence="1">The sequence shown here is derived from an EMBL/GenBank/DDBJ whole genome shotgun (WGS) entry which is preliminary data.</text>
</comment>
<gene>
    <name evidence="1" type="ORF">OPT61_g5564</name>
</gene>
<keyword evidence="2" id="KW-1185">Reference proteome</keyword>
<accession>A0ACC2I9T7</accession>
<protein>
    <submittedName>
        <fullName evidence="1">Uncharacterized protein</fullName>
    </submittedName>
</protein>
<sequence>MAPKKQQPVGNSSDDKVLSRAKKLLAEKKAKAERAAGDKQEKGKATAGQEDDTSARTENTAARKDDSVSTSNESAHSGPGLKRSKRKPEYRQVQSRERRTARSGIALRINAFHNILSQKDSERISQIARDPQKPMGKDQRQKLDALEDWLQTVRTSFIEGFSADVIACALQDSPQEGAIPFLKTSLVPAELCAMRSDSISLPDQDALISACQQPWTQQASEEDFEHLEPEEESLVTKDQSSPEVSAPAKSPTDLRKPDTSSSIDKVISLMQATNSKANNAPEYGHFASKDQTAKVLSAWKGFPRSFKPRGWRPSQEQRKGAGCDVAQSREKLFKGKGGAVQKHDPTSGQEGNLEKPIYKRFCIAAAHSPGDVGEDVVAAVLLPEADSQRLWYADTSSKKPNRMSTDNKNATEEFKSAKQGLAAKGRFASLSLEDRRPRTLSVVREKLWPNDGTVQPVKSTAQVTAPSDQAKAGEKTPVTNTAKASRLDRLVPASNGTAYLPLDIDTVNLAESSGTATAGIQITTSANPATKHAVKKALKSAIQKPKELQQTVWLQERLSLVTSNLPKRLDYPSELLRLVLGSWIRMLEHLGALRVARTARRDSLSIGHWGFEQYWREADRTLK</sequence>
<organism evidence="1 2">
    <name type="scientific">Boeremia exigua</name>
    <dbReference type="NCBI Taxonomy" id="749465"/>
    <lineage>
        <taxon>Eukaryota</taxon>
        <taxon>Fungi</taxon>
        <taxon>Dikarya</taxon>
        <taxon>Ascomycota</taxon>
        <taxon>Pezizomycotina</taxon>
        <taxon>Dothideomycetes</taxon>
        <taxon>Pleosporomycetidae</taxon>
        <taxon>Pleosporales</taxon>
        <taxon>Pleosporineae</taxon>
        <taxon>Didymellaceae</taxon>
        <taxon>Boeremia</taxon>
    </lineage>
</organism>
<evidence type="ECO:0000313" key="1">
    <source>
        <dbReference type="EMBL" id="KAJ8111964.1"/>
    </source>
</evidence>